<feature type="domain" description="N-acetyltransferase" evidence="2">
    <location>
        <begin position="12"/>
        <end position="106"/>
    </location>
</feature>
<dbReference type="InterPro" id="IPR031165">
    <property type="entry name" value="GNAT_YJDJ"/>
</dbReference>
<protein>
    <submittedName>
        <fullName evidence="3">N-acetyltransferase</fullName>
    </submittedName>
</protein>
<dbReference type="RefSeq" id="WP_179914176.1">
    <property type="nucleotide sequence ID" value="NZ_JACBYE010000048.1"/>
</dbReference>
<evidence type="ECO:0000313" key="3">
    <source>
        <dbReference type="EMBL" id="NYS94909.1"/>
    </source>
</evidence>
<proteinExistence type="predicted"/>
<comment type="caution">
    <text evidence="3">The sequence shown here is derived from an EMBL/GenBank/DDBJ whole genome shotgun (WGS) entry which is preliminary data.</text>
</comment>
<evidence type="ECO:0000313" key="4">
    <source>
        <dbReference type="Proteomes" id="UP000561011"/>
    </source>
</evidence>
<dbReference type="AlphaFoldDB" id="A0A853EWJ2"/>
<dbReference type="PROSITE" id="PS51729">
    <property type="entry name" value="GNAT_YJDJ"/>
    <property type="match status" value="1"/>
</dbReference>
<dbReference type="Gene3D" id="3.40.630.30">
    <property type="match status" value="1"/>
</dbReference>
<reference evidence="3 4" key="1">
    <citation type="submission" date="2020-07" db="EMBL/GenBank/DDBJ databases">
        <title>MOT database genomes.</title>
        <authorList>
            <person name="Joseph S."/>
            <person name="Aduse-Opoku J."/>
            <person name="Hashim A."/>
            <person name="Wade W."/>
            <person name="Curtis M."/>
        </authorList>
    </citation>
    <scope>NUCLEOTIDE SEQUENCE [LARGE SCALE GENOMIC DNA]</scope>
    <source>
        <strain evidence="3 4">DSM 100099</strain>
    </source>
</reference>
<sequence length="106" mass="11717">MSDDTATEPQVTHDEEGHRLEATTPDGELAGFLTYDRVEAKSAGGRGTLVATHTIVQPHFEGRGVGSSLARVFLDYAQEHHLTVIPQCSFVHGYIDRHEEYKTLLP</sequence>
<evidence type="ECO:0000256" key="1">
    <source>
        <dbReference type="SAM" id="MobiDB-lite"/>
    </source>
</evidence>
<accession>A0A853EWJ2</accession>
<dbReference type="Pfam" id="PF14542">
    <property type="entry name" value="Acetyltransf_CG"/>
    <property type="match status" value="1"/>
</dbReference>
<dbReference type="EMBL" id="JACBYE010000048">
    <property type="protein sequence ID" value="NYS94909.1"/>
    <property type="molecule type" value="Genomic_DNA"/>
</dbReference>
<dbReference type="GO" id="GO:0016740">
    <property type="term" value="F:transferase activity"/>
    <property type="evidence" value="ECO:0007669"/>
    <property type="project" value="UniProtKB-KW"/>
</dbReference>
<dbReference type="PANTHER" id="PTHR31435">
    <property type="entry name" value="PROTEIN NATD1"/>
    <property type="match status" value="1"/>
</dbReference>
<dbReference type="SUPFAM" id="SSF55729">
    <property type="entry name" value="Acyl-CoA N-acyltransferases (Nat)"/>
    <property type="match status" value="1"/>
</dbReference>
<dbReference type="Proteomes" id="UP000561011">
    <property type="component" value="Unassembled WGS sequence"/>
</dbReference>
<dbReference type="InterPro" id="IPR016181">
    <property type="entry name" value="Acyl_CoA_acyltransferase"/>
</dbReference>
<dbReference type="CDD" id="cd04301">
    <property type="entry name" value="NAT_SF"/>
    <property type="match status" value="1"/>
</dbReference>
<evidence type="ECO:0000259" key="2">
    <source>
        <dbReference type="PROSITE" id="PS51729"/>
    </source>
</evidence>
<gene>
    <name evidence="3" type="ORF">HZZ10_15440</name>
</gene>
<name>A0A853EWJ2_9MICO</name>
<feature type="region of interest" description="Disordered" evidence="1">
    <location>
        <begin position="1"/>
        <end position="26"/>
    </location>
</feature>
<feature type="compositionally biased region" description="Basic and acidic residues" evidence="1">
    <location>
        <begin position="11"/>
        <end position="21"/>
    </location>
</feature>
<keyword evidence="3" id="KW-0808">Transferase</keyword>
<dbReference type="InterPro" id="IPR045057">
    <property type="entry name" value="Gcn5-rel_NAT"/>
</dbReference>
<organism evidence="3 4">
    <name type="scientific">Sanguibacter inulinus</name>
    <dbReference type="NCBI Taxonomy" id="60922"/>
    <lineage>
        <taxon>Bacteria</taxon>
        <taxon>Bacillati</taxon>
        <taxon>Actinomycetota</taxon>
        <taxon>Actinomycetes</taxon>
        <taxon>Micrococcales</taxon>
        <taxon>Sanguibacteraceae</taxon>
        <taxon>Sanguibacter</taxon>
    </lineage>
</organism>
<dbReference type="PANTHER" id="PTHR31435:SF9">
    <property type="entry name" value="PROTEIN NATD1"/>
    <property type="match status" value="1"/>
</dbReference>
<keyword evidence="4" id="KW-1185">Reference proteome</keyword>